<gene>
    <name evidence="1" type="ORF">ECPE_LOCUS15372</name>
</gene>
<evidence type="ECO:0000313" key="3">
    <source>
        <dbReference type="WBParaSite" id="ECPE_0001541201-mRNA-1"/>
    </source>
</evidence>
<dbReference type="WBParaSite" id="ECPE_0001541201-mRNA-1">
    <property type="protein sequence ID" value="ECPE_0001541201-mRNA-1"/>
    <property type="gene ID" value="ECPE_0001541201"/>
</dbReference>
<dbReference type="OrthoDB" id="6135595at2759"/>
<reference evidence="3" key="1">
    <citation type="submission" date="2016-06" db="UniProtKB">
        <authorList>
            <consortium name="WormBaseParasite"/>
        </authorList>
    </citation>
    <scope>IDENTIFICATION</scope>
</reference>
<protein>
    <submittedName>
        <fullName evidence="3">SWIB domain-containing protein</fullName>
    </submittedName>
</protein>
<sequence>MRLSSALVPASSCSTKPEIPEKLRIVLEFVAKHKGQSLNDVLYQGPDTTTNLVGILLRFRKERVAVTADIEEMIMQVKVPKT</sequence>
<organism evidence="3">
    <name type="scientific">Echinostoma caproni</name>
    <dbReference type="NCBI Taxonomy" id="27848"/>
    <lineage>
        <taxon>Eukaryota</taxon>
        <taxon>Metazoa</taxon>
        <taxon>Spiralia</taxon>
        <taxon>Lophotrochozoa</taxon>
        <taxon>Platyhelminthes</taxon>
        <taxon>Trematoda</taxon>
        <taxon>Digenea</taxon>
        <taxon>Plagiorchiida</taxon>
        <taxon>Echinostomata</taxon>
        <taxon>Echinostomatoidea</taxon>
        <taxon>Echinostomatidae</taxon>
        <taxon>Echinostoma</taxon>
    </lineage>
</organism>
<name>A0A183B837_9TREM</name>
<accession>A0A183B837</accession>
<dbReference type="PANTHER" id="PTHR47331">
    <property type="entry name" value="PHD-TYPE DOMAIN-CONTAINING PROTEIN"/>
    <property type="match status" value="1"/>
</dbReference>
<dbReference type="AlphaFoldDB" id="A0A183B837"/>
<dbReference type="EMBL" id="UZAN01060352">
    <property type="protein sequence ID" value="VDP92644.1"/>
    <property type="molecule type" value="Genomic_DNA"/>
</dbReference>
<keyword evidence="2" id="KW-1185">Reference proteome</keyword>
<reference evidence="1 2" key="2">
    <citation type="submission" date="2018-11" db="EMBL/GenBank/DDBJ databases">
        <authorList>
            <consortium name="Pathogen Informatics"/>
        </authorList>
    </citation>
    <scope>NUCLEOTIDE SEQUENCE [LARGE SCALE GENOMIC DNA]</scope>
    <source>
        <strain evidence="1 2">Egypt</strain>
    </source>
</reference>
<evidence type="ECO:0000313" key="2">
    <source>
        <dbReference type="Proteomes" id="UP000272942"/>
    </source>
</evidence>
<evidence type="ECO:0000313" key="1">
    <source>
        <dbReference type="EMBL" id="VDP92644.1"/>
    </source>
</evidence>
<dbReference type="Proteomes" id="UP000272942">
    <property type="component" value="Unassembled WGS sequence"/>
</dbReference>
<proteinExistence type="predicted"/>